<comment type="caution">
    <text evidence="2">The sequence shown here is derived from an EMBL/GenBank/DDBJ whole genome shotgun (WGS) entry which is preliminary data.</text>
</comment>
<gene>
    <name evidence="2" type="ORF">JOF55_001759</name>
</gene>
<evidence type="ECO:0000313" key="2">
    <source>
        <dbReference type="EMBL" id="MDR7301578.1"/>
    </source>
</evidence>
<reference evidence="2" key="1">
    <citation type="submission" date="2023-07" db="EMBL/GenBank/DDBJ databases">
        <title>Sequencing the genomes of 1000 actinobacteria strains.</title>
        <authorList>
            <person name="Klenk H.-P."/>
        </authorList>
    </citation>
    <scope>NUCLEOTIDE SEQUENCE</scope>
    <source>
        <strain evidence="2">DSM 45977</strain>
    </source>
</reference>
<name>A0AAE3ZAY7_9ACTN</name>
<proteinExistence type="predicted"/>
<feature type="region of interest" description="Disordered" evidence="1">
    <location>
        <begin position="1"/>
        <end position="72"/>
    </location>
</feature>
<protein>
    <submittedName>
        <fullName evidence="2">Uncharacterized protein</fullName>
    </submittedName>
</protein>
<dbReference type="EMBL" id="JAVDXW010000001">
    <property type="protein sequence ID" value="MDR7301578.1"/>
    <property type="molecule type" value="Genomic_DNA"/>
</dbReference>
<evidence type="ECO:0000313" key="3">
    <source>
        <dbReference type="Proteomes" id="UP001180845"/>
    </source>
</evidence>
<dbReference type="RefSeq" id="WP_310272314.1">
    <property type="nucleotide sequence ID" value="NZ_JAVDXW010000001.1"/>
</dbReference>
<feature type="compositionally biased region" description="Gly residues" evidence="1">
    <location>
        <begin position="1"/>
        <end position="11"/>
    </location>
</feature>
<feature type="compositionally biased region" description="Basic and acidic residues" evidence="1">
    <location>
        <begin position="24"/>
        <end position="33"/>
    </location>
</feature>
<dbReference type="Proteomes" id="UP001180845">
    <property type="component" value="Unassembled WGS sequence"/>
</dbReference>
<dbReference type="AlphaFoldDB" id="A0AAE3ZAY7"/>
<organism evidence="2 3">
    <name type="scientific">Haloactinomyces albus</name>
    <dbReference type="NCBI Taxonomy" id="1352928"/>
    <lineage>
        <taxon>Bacteria</taxon>
        <taxon>Bacillati</taxon>
        <taxon>Actinomycetota</taxon>
        <taxon>Actinomycetes</taxon>
        <taxon>Actinopolysporales</taxon>
        <taxon>Actinopolysporaceae</taxon>
        <taxon>Haloactinomyces</taxon>
    </lineage>
</organism>
<evidence type="ECO:0000256" key="1">
    <source>
        <dbReference type="SAM" id="MobiDB-lite"/>
    </source>
</evidence>
<accession>A0AAE3ZAY7</accession>
<feature type="region of interest" description="Disordered" evidence="1">
    <location>
        <begin position="79"/>
        <end position="98"/>
    </location>
</feature>
<keyword evidence="3" id="KW-1185">Reference proteome</keyword>
<sequence>MGSGAWAGTTGGANHPVKGSGNRDSQRDGDSHSGGRRNGGTEARNGSGFRVDRPGSDGSEAAPQFLVEADDLFGGEYEESRLVAPPVIGEAPPTYRDF</sequence>